<dbReference type="Pfam" id="PF02308">
    <property type="entry name" value="MgtC"/>
    <property type="match status" value="1"/>
</dbReference>
<dbReference type="InterPro" id="IPR049177">
    <property type="entry name" value="MgtC_SapB_SrpB_YhiD_N"/>
</dbReference>
<gene>
    <name evidence="4" type="ORF">BAL341_531</name>
</gene>
<dbReference type="PANTHER" id="PTHR39084:SF1">
    <property type="entry name" value="DUF4010 DOMAIN-CONTAINING PROTEIN"/>
    <property type="match status" value="1"/>
</dbReference>
<organism evidence="4">
    <name type="scientific">Rheinheimera sp. BAL341</name>
    <dbReference type="NCBI Taxonomy" id="1708203"/>
    <lineage>
        <taxon>Bacteria</taxon>
        <taxon>Pseudomonadati</taxon>
        <taxon>Pseudomonadota</taxon>
        <taxon>Gammaproteobacteria</taxon>
        <taxon>Chromatiales</taxon>
        <taxon>Chromatiaceae</taxon>
        <taxon>Rheinheimera</taxon>
    </lineage>
</organism>
<feature type="transmembrane region" description="Helical" evidence="1">
    <location>
        <begin position="70"/>
        <end position="89"/>
    </location>
</feature>
<feature type="transmembrane region" description="Helical" evidence="1">
    <location>
        <begin position="186"/>
        <end position="207"/>
    </location>
</feature>
<dbReference type="PANTHER" id="PTHR39084">
    <property type="entry name" value="MEMBRANE PROTEIN-RELATED"/>
    <property type="match status" value="1"/>
</dbReference>
<feature type="domain" description="MgtC/SapB/SrpB/YhiD N-terminal" evidence="2">
    <location>
        <begin position="18"/>
        <end position="143"/>
    </location>
</feature>
<feature type="transmembrane region" description="Helical" evidence="1">
    <location>
        <begin position="381"/>
        <end position="406"/>
    </location>
</feature>
<name>A0A486XHL8_9GAMM</name>
<dbReference type="InterPro" id="IPR025105">
    <property type="entry name" value="DUF4010"/>
</dbReference>
<keyword evidence="1" id="KW-0812">Transmembrane</keyword>
<dbReference type="Pfam" id="PF13194">
    <property type="entry name" value="DUF4010"/>
    <property type="match status" value="1"/>
</dbReference>
<keyword evidence="1" id="KW-0472">Membrane</keyword>
<evidence type="ECO:0000259" key="2">
    <source>
        <dbReference type="Pfam" id="PF02308"/>
    </source>
</evidence>
<feature type="transmembrane region" description="Helical" evidence="1">
    <location>
        <begin position="123"/>
        <end position="141"/>
    </location>
</feature>
<accession>A0A486XHL8</accession>
<feature type="transmembrane region" description="Helical" evidence="1">
    <location>
        <begin position="253"/>
        <end position="271"/>
    </location>
</feature>
<feature type="transmembrane region" description="Helical" evidence="1">
    <location>
        <begin position="278"/>
        <end position="298"/>
    </location>
</feature>
<reference evidence="4" key="1">
    <citation type="submission" date="2019-04" db="EMBL/GenBank/DDBJ databases">
        <authorList>
            <person name="Brambilla D."/>
        </authorList>
    </citation>
    <scope>NUCLEOTIDE SEQUENCE</scope>
    <source>
        <strain evidence="4">BAL1</strain>
    </source>
</reference>
<feature type="transmembrane region" description="Helical" evidence="1">
    <location>
        <begin position="6"/>
        <end position="27"/>
    </location>
</feature>
<evidence type="ECO:0000313" key="4">
    <source>
        <dbReference type="EMBL" id="VHO01973.1"/>
    </source>
</evidence>
<sequence length="431" mass="45695">MSLKNMSAFDFAMVQNFLIALLLGALVGIEREKHRRDEHPNSFGGLRTYVLFAQAGAVSAWLSLHLQSPWLFVITVLVIALAVLIAYVLENRNSPTSLGLTSEISAITVCLLGGAVMFGHAELAVMLGILTSAILTFKQPLHGLVNKIDTDDLYAGLKLLIASFIVLPLLPNHAIDPWQALNPYKLWLLVILISSMSLLGYVAVRWLGPAHGAVVTGISGGLASSTAATLSFARSSKLDSDPLAADAQACGVLLAWLVMFIRVMVTVTIVYQPLLASLWLPFAVMALATALMAAVYYWRGSQRYQAPQSSIVKVSNPFSLLAAIKFGALFAAILLLVKLTEQYAAAEGLYLLAAVAGLTDVDAITLSMAEFAGQSADGLTIAAVAISIAALSNTVVKCALVFTLGARTLANKLLLATAFIILAGSVSLLLI</sequence>
<proteinExistence type="predicted"/>
<feature type="transmembrane region" description="Helical" evidence="1">
    <location>
        <begin position="48"/>
        <end position="64"/>
    </location>
</feature>
<keyword evidence="1" id="KW-1133">Transmembrane helix</keyword>
<protein>
    <submittedName>
        <fullName evidence="4">MgtC family</fullName>
    </submittedName>
</protein>
<feature type="transmembrane region" description="Helical" evidence="1">
    <location>
        <begin position="96"/>
        <end position="117"/>
    </location>
</feature>
<feature type="domain" description="DUF4010" evidence="3">
    <location>
        <begin position="191"/>
        <end position="405"/>
    </location>
</feature>
<feature type="transmembrane region" description="Helical" evidence="1">
    <location>
        <begin position="153"/>
        <end position="174"/>
    </location>
</feature>
<dbReference type="AlphaFoldDB" id="A0A486XHL8"/>
<feature type="transmembrane region" description="Helical" evidence="1">
    <location>
        <begin position="214"/>
        <end position="233"/>
    </location>
</feature>
<evidence type="ECO:0000259" key="3">
    <source>
        <dbReference type="Pfam" id="PF13194"/>
    </source>
</evidence>
<dbReference type="EMBL" id="CAAJGR010000052">
    <property type="protein sequence ID" value="VHO01973.1"/>
    <property type="molecule type" value="Genomic_DNA"/>
</dbReference>
<evidence type="ECO:0000256" key="1">
    <source>
        <dbReference type="SAM" id="Phobius"/>
    </source>
</evidence>
<feature type="transmembrane region" description="Helical" evidence="1">
    <location>
        <begin position="349"/>
        <end position="369"/>
    </location>
</feature>
<feature type="transmembrane region" description="Helical" evidence="1">
    <location>
        <begin position="413"/>
        <end position="430"/>
    </location>
</feature>
<feature type="transmembrane region" description="Helical" evidence="1">
    <location>
        <begin position="318"/>
        <end position="337"/>
    </location>
</feature>